<accession>A0A9P0GZH3</accession>
<protein>
    <submittedName>
        <fullName evidence="1">Uncharacterized protein</fullName>
    </submittedName>
</protein>
<sequence>MPSALRPIAARNYLAARHRIQKAVTAVTSEADSDALSHWPRFAAAVPHLHHSSPLDREGMLSIRLPNHFRLLRVIIAATESSLGITSGFALLSEVFILPCSQRLRRVSSLRFRYESAVTNGYIFRKLVEFRSVFHKDQEKPEAGLCLNFVACWTFRNDSVTKSDQYERTPGNRELHFRSRLERQRKLSKLNHGTAWSVLRHALTPCKSDLVESHLLGFVVIWR</sequence>
<dbReference type="AlphaFoldDB" id="A0A9P0GZH3"/>
<reference evidence="1" key="1">
    <citation type="submission" date="2022-01" db="EMBL/GenBank/DDBJ databases">
        <authorList>
            <person name="King R."/>
        </authorList>
    </citation>
    <scope>NUCLEOTIDE SEQUENCE</scope>
</reference>
<evidence type="ECO:0000313" key="1">
    <source>
        <dbReference type="EMBL" id="CAH1389206.1"/>
    </source>
</evidence>
<name>A0A9P0GZH3_NEZVI</name>
<dbReference type="Proteomes" id="UP001152798">
    <property type="component" value="Chromosome 1"/>
</dbReference>
<organism evidence="1 2">
    <name type="scientific">Nezara viridula</name>
    <name type="common">Southern green stink bug</name>
    <name type="synonym">Cimex viridulus</name>
    <dbReference type="NCBI Taxonomy" id="85310"/>
    <lineage>
        <taxon>Eukaryota</taxon>
        <taxon>Metazoa</taxon>
        <taxon>Ecdysozoa</taxon>
        <taxon>Arthropoda</taxon>
        <taxon>Hexapoda</taxon>
        <taxon>Insecta</taxon>
        <taxon>Pterygota</taxon>
        <taxon>Neoptera</taxon>
        <taxon>Paraneoptera</taxon>
        <taxon>Hemiptera</taxon>
        <taxon>Heteroptera</taxon>
        <taxon>Panheteroptera</taxon>
        <taxon>Pentatomomorpha</taxon>
        <taxon>Pentatomoidea</taxon>
        <taxon>Pentatomidae</taxon>
        <taxon>Pentatominae</taxon>
        <taxon>Nezara</taxon>
    </lineage>
</organism>
<dbReference type="EMBL" id="OV725077">
    <property type="protein sequence ID" value="CAH1389206.1"/>
    <property type="molecule type" value="Genomic_DNA"/>
</dbReference>
<proteinExistence type="predicted"/>
<gene>
    <name evidence="1" type="ORF">NEZAVI_LOCUS650</name>
</gene>
<evidence type="ECO:0000313" key="2">
    <source>
        <dbReference type="Proteomes" id="UP001152798"/>
    </source>
</evidence>
<keyword evidence="2" id="KW-1185">Reference proteome</keyword>